<dbReference type="PANTHER" id="PTHR21666:SF263">
    <property type="entry name" value="MUREIN HYDROLASE ACTIVATOR NLPD"/>
    <property type="match status" value="1"/>
</dbReference>
<proteinExistence type="inferred from homology"/>
<dbReference type="CDD" id="cd12797">
    <property type="entry name" value="M23_peptidase"/>
    <property type="match status" value="1"/>
</dbReference>
<dbReference type="Gene3D" id="2.70.70.10">
    <property type="entry name" value="Glucose Permease (Domain IIA)"/>
    <property type="match status" value="1"/>
</dbReference>
<dbReference type="Pfam" id="PF01476">
    <property type="entry name" value="LysM"/>
    <property type="match status" value="1"/>
</dbReference>
<dbReference type="Proteomes" id="UP000316199">
    <property type="component" value="Unassembled WGS sequence"/>
</dbReference>
<dbReference type="AlphaFoldDB" id="A0A520S0L9"/>
<dbReference type="Gene3D" id="3.10.350.10">
    <property type="entry name" value="LysM domain"/>
    <property type="match status" value="1"/>
</dbReference>
<name>A0A520S0L9_9GAMM</name>
<evidence type="ECO:0000313" key="3">
    <source>
        <dbReference type="EMBL" id="RZO76018.1"/>
    </source>
</evidence>
<organism evidence="3 4">
    <name type="scientific">OM182 bacterium</name>
    <dbReference type="NCBI Taxonomy" id="2510334"/>
    <lineage>
        <taxon>Bacteria</taxon>
        <taxon>Pseudomonadati</taxon>
        <taxon>Pseudomonadota</taxon>
        <taxon>Gammaproteobacteria</taxon>
        <taxon>OMG group</taxon>
        <taxon>OM182 clade</taxon>
    </lineage>
</organism>
<dbReference type="InterPro" id="IPR016047">
    <property type="entry name" value="M23ase_b-sheet_dom"/>
</dbReference>
<evidence type="ECO:0000259" key="2">
    <source>
        <dbReference type="PROSITE" id="PS51782"/>
    </source>
</evidence>
<dbReference type="InterPro" id="IPR050570">
    <property type="entry name" value="Cell_wall_metabolism_enzyme"/>
</dbReference>
<dbReference type="SUPFAM" id="SSF51261">
    <property type="entry name" value="Duplicated hybrid motif"/>
    <property type="match status" value="1"/>
</dbReference>
<dbReference type="GO" id="GO:0004222">
    <property type="term" value="F:metalloendopeptidase activity"/>
    <property type="evidence" value="ECO:0007669"/>
    <property type="project" value="TreeGrafter"/>
</dbReference>
<reference evidence="3 4" key="1">
    <citation type="submission" date="2019-02" db="EMBL/GenBank/DDBJ databases">
        <title>Prokaryotic population dynamics and viral predation in marine succession experiment using metagenomics: the confinement effect.</title>
        <authorList>
            <person name="Haro-Moreno J.M."/>
            <person name="Rodriguez-Valera F."/>
            <person name="Lopez-Perez M."/>
        </authorList>
    </citation>
    <scope>NUCLEOTIDE SEQUENCE [LARGE SCALE GENOMIC DNA]</scope>
    <source>
        <strain evidence="3">MED-G157</strain>
    </source>
</reference>
<dbReference type="InterPro" id="IPR018392">
    <property type="entry name" value="LysM"/>
</dbReference>
<dbReference type="CDD" id="cd00118">
    <property type="entry name" value="LysM"/>
    <property type="match status" value="1"/>
</dbReference>
<evidence type="ECO:0000313" key="4">
    <source>
        <dbReference type="Proteomes" id="UP000316199"/>
    </source>
</evidence>
<sequence length="236" mass="26258">MHWVVLAFYLVFLSGCGTTGTVPVRDGSNWDSPQYHRVKGGDTLYSISWRYHLDYKSVAETNDIKPPYTIYVDQKILLRGKRSSKTEKEVNNKAIRKKKPVLTDTKPKKMTSSKDNLSWQWPIKGKVIKDFSLSGTINKGVGIKGSLGQRVNAAADGTVVYAGGNLRGYGKLIILKHNSRLLSAYGNNQEIRVSEGEEVRVGQMIAKLGSSTSTAEMLHFEIRVDGRPANPLNYLP</sequence>
<dbReference type="EMBL" id="SHAG01000019">
    <property type="protein sequence ID" value="RZO76018.1"/>
    <property type="molecule type" value="Genomic_DNA"/>
</dbReference>
<dbReference type="GO" id="GO:0032153">
    <property type="term" value="C:cell division site"/>
    <property type="evidence" value="ECO:0007669"/>
    <property type="project" value="TreeGrafter"/>
</dbReference>
<dbReference type="Pfam" id="PF01551">
    <property type="entry name" value="Peptidase_M23"/>
    <property type="match status" value="1"/>
</dbReference>
<dbReference type="SMART" id="SM00257">
    <property type="entry name" value="LysM"/>
    <property type="match status" value="1"/>
</dbReference>
<accession>A0A520S0L9</accession>
<dbReference type="GO" id="GO:0009279">
    <property type="term" value="C:cell outer membrane"/>
    <property type="evidence" value="ECO:0007669"/>
    <property type="project" value="TreeGrafter"/>
</dbReference>
<comment type="similarity">
    <text evidence="1">Belongs to the E.coli NlpD/Haemophilus LppB family.</text>
</comment>
<protein>
    <submittedName>
        <fullName evidence="3">LysM peptidoglycan-binding domain-containing protein</fullName>
    </submittedName>
</protein>
<gene>
    <name evidence="3" type="ORF">EVA68_05410</name>
</gene>
<dbReference type="PROSITE" id="PS51782">
    <property type="entry name" value="LYSM"/>
    <property type="match status" value="1"/>
</dbReference>
<comment type="caution">
    <text evidence="3">The sequence shown here is derived from an EMBL/GenBank/DDBJ whole genome shotgun (WGS) entry which is preliminary data.</text>
</comment>
<dbReference type="PANTHER" id="PTHR21666">
    <property type="entry name" value="PEPTIDASE-RELATED"/>
    <property type="match status" value="1"/>
</dbReference>
<evidence type="ECO:0000256" key="1">
    <source>
        <dbReference type="ARBA" id="ARBA00038420"/>
    </source>
</evidence>
<feature type="domain" description="LysM" evidence="2">
    <location>
        <begin position="34"/>
        <end position="78"/>
    </location>
</feature>
<dbReference type="InterPro" id="IPR011055">
    <property type="entry name" value="Dup_hybrid_motif"/>
</dbReference>
<dbReference type="InterPro" id="IPR036779">
    <property type="entry name" value="LysM_dom_sf"/>
</dbReference>